<reference evidence="2" key="1">
    <citation type="journal article" date="2014" name="Int. J. Syst. Evol. Microbiol.">
        <title>Complete genome of a new Firmicutes species belonging to the dominant human colonic microbiota ('Ruminococcus bicirculans') reveals two chromosomes and a selective capacity to utilize plant glucans.</title>
        <authorList>
            <consortium name="NISC Comparative Sequencing Program"/>
            <person name="Wegmann U."/>
            <person name="Louis P."/>
            <person name="Goesmann A."/>
            <person name="Henrissat B."/>
            <person name="Duncan S.H."/>
            <person name="Flint H.J."/>
        </authorList>
    </citation>
    <scope>NUCLEOTIDE SEQUENCE</scope>
    <source>
        <strain evidence="2">CGMCC 1.11013</strain>
    </source>
</reference>
<dbReference type="EMBL" id="BMEG01000002">
    <property type="protein sequence ID" value="GGD66066.1"/>
    <property type="molecule type" value="Genomic_DNA"/>
</dbReference>
<dbReference type="Proteomes" id="UP000597138">
    <property type="component" value="Unassembled WGS sequence"/>
</dbReference>
<gene>
    <name evidence="3" type="ORF">BG57_15575</name>
    <name evidence="2" type="ORF">GCM10010985_20310</name>
</gene>
<feature type="compositionally biased region" description="Acidic residues" evidence="1">
    <location>
        <begin position="111"/>
        <end position="122"/>
    </location>
</feature>
<reference evidence="3 4" key="2">
    <citation type="submission" date="2014-03" db="EMBL/GenBank/DDBJ databases">
        <title>Draft Genome Sequences of Four Burkholderia Strains.</title>
        <authorList>
            <person name="Liu X.Y."/>
            <person name="Li C.X."/>
            <person name="Xu J.H."/>
        </authorList>
    </citation>
    <scope>NUCLEOTIDE SEQUENCE [LARGE SCALE GENOMIC DNA]</scope>
    <source>
        <strain evidence="3 4">R27</strain>
    </source>
</reference>
<dbReference type="eggNOG" id="ENOG5030WNM">
    <property type="taxonomic scope" value="Bacteria"/>
</dbReference>
<sequence length="163" mass="17294">MAARKPKKQAQAEAPPQPTLFALAERQIVGLYDAGVLSPAVLHHVVAAYADSGIDWNEPGSLHTVDERTVQEAVVLIMMPGRALRSAQKDFVSVVEHLAGKSAPKAHATDDTNEEPGDDEDLLSQLGGNRSDEGGKKQETSSRKSAGFNPLVGARALPKHAKG</sequence>
<protein>
    <submittedName>
        <fullName evidence="3">Uncharacterized protein</fullName>
    </submittedName>
</protein>
<proteinExistence type="predicted"/>
<dbReference type="RefSeq" id="WP_035968397.1">
    <property type="nucleotide sequence ID" value="NZ_BMEG01000002.1"/>
</dbReference>
<evidence type="ECO:0000256" key="1">
    <source>
        <dbReference type="SAM" id="MobiDB-lite"/>
    </source>
</evidence>
<feature type="region of interest" description="Disordered" evidence="1">
    <location>
        <begin position="98"/>
        <end position="163"/>
    </location>
</feature>
<dbReference type="AlphaFoldDB" id="A0A069NXM1"/>
<evidence type="ECO:0000313" key="2">
    <source>
        <dbReference type="EMBL" id="GGD66066.1"/>
    </source>
</evidence>
<accession>A0A069NXM1</accession>
<keyword evidence="5" id="KW-1185">Reference proteome</keyword>
<evidence type="ECO:0000313" key="3">
    <source>
        <dbReference type="EMBL" id="KDR29766.1"/>
    </source>
</evidence>
<reference evidence="5" key="3">
    <citation type="journal article" date="2019" name="Int. J. Syst. Evol. Microbiol.">
        <title>The Global Catalogue of Microorganisms (GCM) 10K type strain sequencing project: providing services to taxonomists for standard genome sequencing and annotation.</title>
        <authorList>
            <consortium name="The Broad Institute Genomics Platform"/>
            <consortium name="The Broad Institute Genome Sequencing Center for Infectious Disease"/>
            <person name="Wu L."/>
            <person name="Ma J."/>
        </authorList>
    </citation>
    <scope>NUCLEOTIDE SEQUENCE [LARGE SCALE GENOMIC DNA]</scope>
    <source>
        <strain evidence="5">CGMCC 1.11013</strain>
    </source>
</reference>
<feature type="compositionally biased region" description="Basic and acidic residues" evidence="1">
    <location>
        <begin position="130"/>
        <end position="142"/>
    </location>
</feature>
<dbReference type="STRING" id="1071679.BG57_15575"/>
<name>A0A069NXM1_9BURK</name>
<dbReference type="EMBL" id="JFHE01000029">
    <property type="protein sequence ID" value="KDR29766.1"/>
    <property type="molecule type" value="Genomic_DNA"/>
</dbReference>
<reference evidence="2" key="4">
    <citation type="submission" date="2024-05" db="EMBL/GenBank/DDBJ databases">
        <authorList>
            <person name="Sun Q."/>
            <person name="Zhou Y."/>
        </authorList>
    </citation>
    <scope>NUCLEOTIDE SEQUENCE</scope>
    <source>
        <strain evidence="2">CGMCC 1.11013</strain>
    </source>
</reference>
<evidence type="ECO:0000313" key="5">
    <source>
        <dbReference type="Proteomes" id="UP000597138"/>
    </source>
</evidence>
<comment type="caution">
    <text evidence="3">The sequence shown here is derived from an EMBL/GenBank/DDBJ whole genome shotgun (WGS) entry which is preliminary data.</text>
</comment>
<evidence type="ECO:0000313" key="4">
    <source>
        <dbReference type="Proteomes" id="UP000027439"/>
    </source>
</evidence>
<organism evidence="3 4">
    <name type="scientific">Caballeronia grimmiae</name>
    <dbReference type="NCBI Taxonomy" id="1071679"/>
    <lineage>
        <taxon>Bacteria</taxon>
        <taxon>Pseudomonadati</taxon>
        <taxon>Pseudomonadota</taxon>
        <taxon>Betaproteobacteria</taxon>
        <taxon>Burkholderiales</taxon>
        <taxon>Burkholderiaceae</taxon>
        <taxon>Caballeronia</taxon>
    </lineage>
</organism>
<dbReference type="OrthoDB" id="9006624at2"/>
<dbReference type="Proteomes" id="UP000027439">
    <property type="component" value="Unassembled WGS sequence"/>
</dbReference>